<evidence type="ECO:0000259" key="5">
    <source>
        <dbReference type="Pfam" id="PF00460"/>
    </source>
</evidence>
<comment type="similarity">
    <text evidence="2 4">Belongs to the flagella basal body rod proteins family.</text>
</comment>
<dbReference type="InterPro" id="IPR001444">
    <property type="entry name" value="Flag_bb_rod_N"/>
</dbReference>
<keyword evidence="8" id="KW-0966">Cell projection</keyword>
<organism evidence="8 9">
    <name type="scientific">Rhizobium alvei</name>
    <dbReference type="NCBI Taxonomy" id="1132659"/>
    <lineage>
        <taxon>Bacteria</taxon>
        <taxon>Pseudomonadati</taxon>
        <taxon>Pseudomonadota</taxon>
        <taxon>Alphaproteobacteria</taxon>
        <taxon>Hyphomicrobiales</taxon>
        <taxon>Rhizobiaceae</taxon>
        <taxon>Rhizobium/Agrobacterium group</taxon>
        <taxon>Rhizobium</taxon>
    </lineage>
</organism>
<evidence type="ECO:0000256" key="3">
    <source>
        <dbReference type="ARBA" id="ARBA00023143"/>
    </source>
</evidence>
<dbReference type="PANTHER" id="PTHR30435:SF19">
    <property type="entry name" value="FLAGELLAR BASAL-BODY ROD PROTEIN FLGG"/>
    <property type="match status" value="1"/>
</dbReference>
<evidence type="ECO:0000259" key="7">
    <source>
        <dbReference type="Pfam" id="PF22692"/>
    </source>
</evidence>
<evidence type="ECO:0000256" key="2">
    <source>
        <dbReference type="ARBA" id="ARBA00009677"/>
    </source>
</evidence>
<dbReference type="Proteomes" id="UP001174932">
    <property type="component" value="Unassembled WGS sequence"/>
</dbReference>
<keyword evidence="8" id="KW-0282">Flagellum</keyword>
<sequence>MQSGIYVALSSQISLERRMNTIADNLANMNTVGFRATQMKFDDVMTRAEGTKVDYVSTGEEYLSTANGALVQTENPLDFAVRGDAWFSIDTPQGPALTKDGRFSVLETGQLVTLQGYPVLDAGGAPIQINGNAGAPTVSADGVLYQNNQPVATLGLFEANIGANFTRVGNSAIIPNEQPQPVVDRADIGVAQGYLEQANVNPIQQMTQMITVSRNFEYVTQLMRDSETSISDAVKALGGAR</sequence>
<evidence type="ECO:0000259" key="6">
    <source>
        <dbReference type="Pfam" id="PF06429"/>
    </source>
</evidence>
<gene>
    <name evidence="8" type="primary">flgF</name>
    <name evidence="8" type="ORF">Q4481_01225</name>
</gene>
<dbReference type="NCBIfam" id="TIGR02490">
    <property type="entry name" value="flgF"/>
    <property type="match status" value="1"/>
</dbReference>
<dbReference type="SUPFAM" id="SSF117143">
    <property type="entry name" value="Flagellar hook protein flgE"/>
    <property type="match status" value="1"/>
</dbReference>
<feature type="domain" description="Flagellar basal body rod protein N-terminal" evidence="5">
    <location>
        <begin position="5"/>
        <end position="35"/>
    </location>
</feature>
<name>A0ABT8YFU3_9HYPH</name>
<accession>A0ABT8YFU3</accession>
<comment type="subcellular location">
    <subcellularLocation>
        <location evidence="1 4">Bacterial flagellum basal body</location>
    </subcellularLocation>
</comment>
<dbReference type="NCBIfam" id="NF009282">
    <property type="entry name" value="PRK12642.1"/>
    <property type="match status" value="1"/>
</dbReference>
<dbReference type="InterPro" id="IPR037925">
    <property type="entry name" value="FlgE/F/G-like"/>
</dbReference>
<reference evidence="8" key="2">
    <citation type="submission" date="2023-07" db="EMBL/GenBank/DDBJ databases">
        <authorList>
            <person name="Shen H."/>
        </authorList>
    </citation>
    <scope>NUCLEOTIDE SEQUENCE</scope>
    <source>
        <strain evidence="8">TNR-22</strain>
    </source>
</reference>
<dbReference type="RefSeq" id="WP_304374428.1">
    <property type="nucleotide sequence ID" value="NZ_JAUOZU010000001.1"/>
</dbReference>
<comment type="subunit">
    <text evidence="4">The basal body constitutes a major portion of the flagellar organelle and consists of five rings (E,L,P,S, and M) mounted on a central rod. The rod consists of about 26 subunits of FlgG in the distal portion, and FlgB, FlgC and FlgF are thought to build up the proximal portion of the rod with about 6 subunits each.</text>
</comment>
<dbReference type="InterPro" id="IPR053967">
    <property type="entry name" value="LlgE_F_G-like_D1"/>
</dbReference>
<evidence type="ECO:0000313" key="9">
    <source>
        <dbReference type="Proteomes" id="UP001174932"/>
    </source>
</evidence>
<proteinExistence type="inferred from homology"/>
<evidence type="ECO:0000256" key="4">
    <source>
        <dbReference type="RuleBase" id="RU362116"/>
    </source>
</evidence>
<dbReference type="InterPro" id="IPR020013">
    <property type="entry name" value="Flagellar_FlgE/F/G"/>
</dbReference>
<dbReference type="Pfam" id="PF22692">
    <property type="entry name" value="LlgE_F_G_D1"/>
    <property type="match status" value="1"/>
</dbReference>
<dbReference type="Pfam" id="PF00460">
    <property type="entry name" value="Flg_bb_rod"/>
    <property type="match status" value="1"/>
</dbReference>
<dbReference type="InterPro" id="IPR012836">
    <property type="entry name" value="FlgF"/>
</dbReference>
<reference evidence="8" key="1">
    <citation type="journal article" date="2015" name="Int. J. Syst. Evol. Microbiol.">
        <title>Rhizobium alvei sp. nov., isolated from a freshwater river.</title>
        <authorList>
            <person name="Sheu S.Y."/>
            <person name="Huang H.W."/>
            <person name="Young C.C."/>
            <person name="Chen W.M."/>
        </authorList>
    </citation>
    <scope>NUCLEOTIDE SEQUENCE</scope>
    <source>
        <strain evidence="8">TNR-22</strain>
    </source>
</reference>
<dbReference type="Pfam" id="PF06429">
    <property type="entry name" value="Flg_bbr_C"/>
    <property type="match status" value="1"/>
</dbReference>
<evidence type="ECO:0000256" key="1">
    <source>
        <dbReference type="ARBA" id="ARBA00004117"/>
    </source>
</evidence>
<evidence type="ECO:0000313" key="8">
    <source>
        <dbReference type="EMBL" id="MDO6962555.1"/>
    </source>
</evidence>
<keyword evidence="8" id="KW-0969">Cilium</keyword>
<keyword evidence="3 4" id="KW-0975">Bacterial flagellum</keyword>
<dbReference type="EMBL" id="JAUOZU010000001">
    <property type="protein sequence ID" value="MDO6962555.1"/>
    <property type="molecule type" value="Genomic_DNA"/>
</dbReference>
<feature type="domain" description="Flagellar hook protein FlgE/F/G-like D1" evidence="7">
    <location>
        <begin position="80"/>
        <end position="144"/>
    </location>
</feature>
<keyword evidence="9" id="KW-1185">Reference proteome</keyword>
<dbReference type="InterPro" id="IPR010930">
    <property type="entry name" value="Flg_bb/hook_C_dom"/>
</dbReference>
<dbReference type="PANTHER" id="PTHR30435">
    <property type="entry name" value="FLAGELLAR PROTEIN"/>
    <property type="match status" value="1"/>
</dbReference>
<comment type="caution">
    <text evidence="8">The sequence shown here is derived from an EMBL/GenBank/DDBJ whole genome shotgun (WGS) entry which is preliminary data.</text>
</comment>
<feature type="domain" description="Flagellar basal-body/hook protein C-terminal" evidence="6">
    <location>
        <begin position="191"/>
        <end position="227"/>
    </location>
</feature>
<dbReference type="NCBIfam" id="TIGR03506">
    <property type="entry name" value="FlgEFG_subfam"/>
    <property type="match status" value="1"/>
</dbReference>
<protein>
    <recommendedName>
        <fullName evidence="4">Flagellar basal-body rod protein FlgF</fullName>
    </recommendedName>
</protein>